<keyword evidence="1" id="KW-0472">Membrane</keyword>
<protein>
    <submittedName>
        <fullName evidence="2">Uncharacterized protein</fullName>
    </submittedName>
</protein>
<gene>
    <name evidence="2" type="ORF">ASEP1449_LOCUS13060</name>
</gene>
<accession>A0A7S2UJ01</accession>
<sequence length="102" mass="11611">MENWSTFHQRHNTGGDPALDAFIDGRITGQRTAIFTRFFACLGCLVGGFGLRRNDKKGTYKYRGGDERYGYRDTPYFNDYDDVFDSSISSVSSSHDRVVSMM</sequence>
<dbReference type="AlphaFoldDB" id="A0A7S2UJ01"/>
<evidence type="ECO:0000313" key="2">
    <source>
        <dbReference type="EMBL" id="CAD9821226.1"/>
    </source>
</evidence>
<dbReference type="EMBL" id="HBHQ01019472">
    <property type="protein sequence ID" value="CAD9821226.1"/>
    <property type="molecule type" value="Transcribed_RNA"/>
</dbReference>
<organism evidence="2">
    <name type="scientific">Attheya septentrionalis</name>
    <dbReference type="NCBI Taxonomy" id="420275"/>
    <lineage>
        <taxon>Eukaryota</taxon>
        <taxon>Sar</taxon>
        <taxon>Stramenopiles</taxon>
        <taxon>Ochrophyta</taxon>
        <taxon>Bacillariophyta</taxon>
        <taxon>Coscinodiscophyceae</taxon>
        <taxon>Chaetocerotophycidae</taxon>
        <taxon>Chaetocerotales</taxon>
        <taxon>Attheyaceae</taxon>
        <taxon>Attheya</taxon>
    </lineage>
</organism>
<reference evidence="2" key="1">
    <citation type="submission" date="2021-01" db="EMBL/GenBank/DDBJ databases">
        <authorList>
            <person name="Corre E."/>
            <person name="Pelletier E."/>
            <person name="Niang G."/>
            <person name="Scheremetjew M."/>
            <person name="Finn R."/>
            <person name="Kale V."/>
            <person name="Holt S."/>
            <person name="Cochrane G."/>
            <person name="Meng A."/>
            <person name="Brown T."/>
            <person name="Cohen L."/>
        </authorList>
    </citation>
    <scope>NUCLEOTIDE SEQUENCE</scope>
    <source>
        <strain evidence="2">CCMP2084</strain>
    </source>
</reference>
<evidence type="ECO:0000256" key="1">
    <source>
        <dbReference type="SAM" id="Phobius"/>
    </source>
</evidence>
<keyword evidence="1" id="KW-0812">Transmembrane</keyword>
<keyword evidence="1" id="KW-1133">Transmembrane helix</keyword>
<proteinExistence type="predicted"/>
<feature type="transmembrane region" description="Helical" evidence="1">
    <location>
        <begin position="34"/>
        <end position="51"/>
    </location>
</feature>
<name>A0A7S2UJ01_9STRA</name>